<dbReference type="InterPro" id="IPR013094">
    <property type="entry name" value="AB_hydrolase_3"/>
</dbReference>
<evidence type="ECO:0000256" key="1">
    <source>
        <dbReference type="ARBA" id="ARBA00022801"/>
    </source>
</evidence>
<dbReference type="PANTHER" id="PTHR48081:SF31">
    <property type="entry name" value="STERYL ACETYL HYDROLASE MUG81-RELATED"/>
    <property type="match status" value="1"/>
</dbReference>
<feature type="domain" description="Alpha/beta hydrolase fold-3" evidence="2">
    <location>
        <begin position="112"/>
        <end position="314"/>
    </location>
</feature>
<organism evidence="3 4">
    <name type="scientific">Viridothelium virens</name>
    <name type="common">Speckled blister lichen</name>
    <name type="synonym">Trypethelium virens</name>
    <dbReference type="NCBI Taxonomy" id="1048519"/>
    <lineage>
        <taxon>Eukaryota</taxon>
        <taxon>Fungi</taxon>
        <taxon>Dikarya</taxon>
        <taxon>Ascomycota</taxon>
        <taxon>Pezizomycotina</taxon>
        <taxon>Dothideomycetes</taxon>
        <taxon>Dothideomycetes incertae sedis</taxon>
        <taxon>Trypetheliales</taxon>
        <taxon>Trypetheliaceae</taxon>
        <taxon>Viridothelium</taxon>
    </lineage>
</organism>
<gene>
    <name evidence="3" type="ORF">EV356DRAFT_532298</name>
</gene>
<dbReference type="EMBL" id="ML991794">
    <property type="protein sequence ID" value="KAF2235019.1"/>
    <property type="molecule type" value="Genomic_DNA"/>
</dbReference>
<keyword evidence="4" id="KW-1185">Reference proteome</keyword>
<dbReference type="AlphaFoldDB" id="A0A6A6HB11"/>
<dbReference type="PANTHER" id="PTHR48081">
    <property type="entry name" value="AB HYDROLASE SUPERFAMILY PROTEIN C4A8.06C"/>
    <property type="match status" value="1"/>
</dbReference>
<evidence type="ECO:0000259" key="2">
    <source>
        <dbReference type="Pfam" id="PF07859"/>
    </source>
</evidence>
<dbReference type="GO" id="GO:0016787">
    <property type="term" value="F:hydrolase activity"/>
    <property type="evidence" value="ECO:0007669"/>
    <property type="project" value="UniProtKB-KW"/>
</dbReference>
<dbReference type="InterPro" id="IPR050300">
    <property type="entry name" value="GDXG_lipolytic_enzyme"/>
</dbReference>
<dbReference type="Pfam" id="PF07859">
    <property type="entry name" value="Abhydrolase_3"/>
    <property type="match status" value="1"/>
</dbReference>
<accession>A0A6A6HB11</accession>
<keyword evidence="1 3" id="KW-0378">Hydrolase</keyword>
<reference evidence="3" key="1">
    <citation type="journal article" date="2020" name="Stud. Mycol.">
        <title>101 Dothideomycetes genomes: a test case for predicting lifestyles and emergence of pathogens.</title>
        <authorList>
            <person name="Haridas S."/>
            <person name="Albert R."/>
            <person name="Binder M."/>
            <person name="Bloem J."/>
            <person name="Labutti K."/>
            <person name="Salamov A."/>
            <person name="Andreopoulos B."/>
            <person name="Baker S."/>
            <person name="Barry K."/>
            <person name="Bills G."/>
            <person name="Bluhm B."/>
            <person name="Cannon C."/>
            <person name="Castanera R."/>
            <person name="Culley D."/>
            <person name="Daum C."/>
            <person name="Ezra D."/>
            <person name="Gonzalez J."/>
            <person name="Henrissat B."/>
            <person name="Kuo A."/>
            <person name="Liang C."/>
            <person name="Lipzen A."/>
            <person name="Lutzoni F."/>
            <person name="Magnuson J."/>
            <person name="Mondo S."/>
            <person name="Nolan M."/>
            <person name="Ohm R."/>
            <person name="Pangilinan J."/>
            <person name="Park H.-J."/>
            <person name="Ramirez L."/>
            <person name="Alfaro M."/>
            <person name="Sun H."/>
            <person name="Tritt A."/>
            <person name="Yoshinaga Y."/>
            <person name="Zwiers L.-H."/>
            <person name="Turgeon B."/>
            <person name="Goodwin S."/>
            <person name="Spatafora J."/>
            <person name="Crous P."/>
            <person name="Grigoriev I."/>
        </authorList>
    </citation>
    <scope>NUCLEOTIDE SEQUENCE</scope>
    <source>
        <strain evidence="3">Tuck. ex Michener</strain>
    </source>
</reference>
<dbReference type="Proteomes" id="UP000800092">
    <property type="component" value="Unassembled WGS sequence"/>
</dbReference>
<dbReference type="InterPro" id="IPR029058">
    <property type="entry name" value="AB_hydrolase_fold"/>
</dbReference>
<protein>
    <submittedName>
        <fullName evidence="3">Alpha/beta-hydrolase</fullName>
    </submittedName>
</protein>
<proteinExistence type="predicted"/>
<name>A0A6A6HB11_VIRVR</name>
<evidence type="ECO:0000313" key="3">
    <source>
        <dbReference type="EMBL" id="KAF2235019.1"/>
    </source>
</evidence>
<dbReference type="SUPFAM" id="SSF53474">
    <property type="entry name" value="alpha/beta-Hydrolases"/>
    <property type="match status" value="1"/>
</dbReference>
<sequence length="396" mass="43324">MATQKKESDDVSILGLLPVFLKITLALDYRLLISPFRGTKSKARTYRRDVSYATLRSILSNLSALQGQRLTPSTTQIYERIARARNTTPTSIDLGAGASAHWIGPRSAKHVLLYFHGGGYIAAASPGHMKYQFDLQRALSRSDCDVAILSLSYTLAPGATYPTQLAQAVSALRYLLAAENRAPETVLLGGDSAGGNLACAVLLHLARAHPDQSVEPLELGEGRRLRGAVLISPWVDFATGEESFERNKETDYLSIRALDRASSTFVGLGGKRDMYCHPSEAESEAWRDVAGKVDEILIWGGGGEILIDGIRKFAGIVEKGFDLAQDAGVDKETGVGSKEVEAEVGNGGKEGHREKRVKYVETPRMAHEEMIIDRVLRIKKRERGEAEIESWLSSRL</sequence>
<dbReference type="OrthoDB" id="2152029at2759"/>
<evidence type="ECO:0000313" key="4">
    <source>
        <dbReference type="Proteomes" id="UP000800092"/>
    </source>
</evidence>
<dbReference type="Gene3D" id="3.40.50.1820">
    <property type="entry name" value="alpha/beta hydrolase"/>
    <property type="match status" value="1"/>
</dbReference>